<dbReference type="InterPro" id="IPR002397">
    <property type="entry name" value="Cyt_P450_B"/>
</dbReference>
<keyword evidence="3 7" id="KW-0479">Metal-binding</keyword>
<sequence length="399" mass="44350">MTEAPSRPVTFPTARRHLFDPPGEVLQWQRQGALHRMTFADGHLGWLLTGHAAARAVLADNRFSNRTELTHPPVAHPLAGQENRQLPPGFFLRTDQPEHTRFRRLLTGQFTVRRMRQLEPRIEEITSDHLDAMERGDRPADLVQAFALPIPSLVICELLGVPYGDRAQFQRDSAALLNLDSSAERMGAALVDLMAYMRDLVLRKRAEPADDLLGGLVASGELDDEELTGVALLLLIAGHETTANMLALGTFALLRDPAQLALLRDDPAVVDNAVEELLRYLTIIHMGPVRTALEDVELDGHLIRAGESVAFSLPAANRDPERFDDPDTLDVTRPATGHLSFGHGIHQCLGQQLARTEMRIAYPALLRRFPGLRLAVPAEEVPMRSHMTIYGVHRLPVTW</sequence>
<dbReference type="PRINTS" id="PR00385">
    <property type="entry name" value="P450"/>
</dbReference>
<dbReference type="PANTHER" id="PTHR46696:SF1">
    <property type="entry name" value="CYTOCHROME P450 YJIB-RELATED"/>
    <property type="match status" value="1"/>
</dbReference>
<keyword evidence="9" id="KW-1185">Reference proteome</keyword>
<keyword evidence="6 7" id="KW-0503">Monooxygenase</keyword>
<accession>A0A1I3LRJ6</accession>
<protein>
    <submittedName>
        <fullName evidence="8">Cytochrome P450</fullName>
    </submittedName>
</protein>
<evidence type="ECO:0000256" key="4">
    <source>
        <dbReference type="ARBA" id="ARBA00023002"/>
    </source>
</evidence>
<evidence type="ECO:0000313" key="8">
    <source>
        <dbReference type="EMBL" id="SFI87332.1"/>
    </source>
</evidence>
<dbReference type="SUPFAM" id="SSF48264">
    <property type="entry name" value="Cytochrome P450"/>
    <property type="match status" value="1"/>
</dbReference>
<evidence type="ECO:0000256" key="1">
    <source>
        <dbReference type="ARBA" id="ARBA00010617"/>
    </source>
</evidence>
<name>A0A1I3LRJ6_9ACTN</name>
<dbReference type="InterPro" id="IPR001128">
    <property type="entry name" value="Cyt_P450"/>
</dbReference>
<comment type="similarity">
    <text evidence="1 7">Belongs to the cytochrome P450 family.</text>
</comment>
<evidence type="ECO:0000256" key="3">
    <source>
        <dbReference type="ARBA" id="ARBA00022723"/>
    </source>
</evidence>
<dbReference type="Gene3D" id="1.10.630.10">
    <property type="entry name" value="Cytochrome P450"/>
    <property type="match status" value="1"/>
</dbReference>
<evidence type="ECO:0000313" key="9">
    <source>
        <dbReference type="Proteomes" id="UP000199111"/>
    </source>
</evidence>
<dbReference type="AlphaFoldDB" id="A0A1I3LRJ6"/>
<dbReference type="PANTHER" id="PTHR46696">
    <property type="entry name" value="P450, PUTATIVE (EUROFUNG)-RELATED"/>
    <property type="match status" value="1"/>
</dbReference>
<evidence type="ECO:0000256" key="7">
    <source>
        <dbReference type="RuleBase" id="RU000461"/>
    </source>
</evidence>
<dbReference type="InterPro" id="IPR017972">
    <property type="entry name" value="Cyt_P450_CS"/>
</dbReference>
<keyword evidence="5 7" id="KW-0408">Iron</keyword>
<dbReference type="CDD" id="cd11030">
    <property type="entry name" value="CYP105-like"/>
    <property type="match status" value="1"/>
</dbReference>
<dbReference type="EMBL" id="FOQY01000005">
    <property type="protein sequence ID" value="SFI87332.1"/>
    <property type="molecule type" value="Genomic_DNA"/>
</dbReference>
<dbReference type="GO" id="GO:0016705">
    <property type="term" value="F:oxidoreductase activity, acting on paired donors, with incorporation or reduction of molecular oxygen"/>
    <property type="evidence" value="ECO:0007669"/>
    <property type="project" value="InterPro"/>
</dbReference>
<reference evidence="9" key="1">
    <citation type="submission" date="2016-10" db="EMBL/GenBank/DDBJ databases">
        <authorList>
            <person name="Varghese N."/>
            <person name="Submissions S."/>
        </authorList>
    </citation>
    <scope>NUCLEOTIDE SEQUENCE [LARGE SCALE GENOMIC DNA]</scope>
    <source>
        <strain evidence="9">CGMCC 4.2126</strain>
    </source>
</reference>
<gene>
    <name evidence="8" type="ORF">SAMN05216275_105243</name>
</gene>
<keyword evidence="2 7" id="KW-0349">Heme</keyword>
<proteinExistence type="inferred from homology"/>
<evidence type="ECO:0000256" key="5">
    <source>
        <dbReference type="ARBA" id="ARBA00023004"/>
    </source>
</evidence>
<dbReference type="FunFam" id="1.10.630.10:FF:000018">
    <property type="entry name" value="Cytochrome P450 monooxygenase"/>
    <property type="match status" value="1"/>
</dbReference>
<dbReference type="Pfam" id="PF00067">
    <property type="entry name" value="p450"/>
    <property type="match status" value="1"/>
</dbReference>
<dbReference type="InterPro" id="IPR036396">
    <property type="entry name" value="Cyt_P450_sf"/>
</dbReference>
<keyword evidence="4 7" id="KW-0560">Oxidoreductase</keyword>
<dbReference type="GO" id="GO:0004497">
    <property type="term" value="F:monooxygenase activity"/>
    <property type="evidence" value="ECO:0007669"/>
    <property type="project" value="UniProtKB-KW"/>
</dbReference>
<dbReference type="PRINTS" id="PR00359">
    <property type="entry name" value="BP450"/>
</dbReference>
<dbReference type="GeneID" id="96297767"/>
<dbReference type="RefSeq" id="WP_093886689.1">
    <property type="nucleotide sequence ID" value="NZ_FOQY01000005.1"/>
</dbReference>
<evidence type="ECO:0000256" key="2">
    <source>
        <dbReference type="ARBA" id="ARBA00022617"/>
    </source>
</evidence>
<dbReference type="Proteomes" id="UP000199111">
    <property type="component" value="Unassembled WGS sequence"/>
</dbReference>
<dbReference type="GO" id="GO:0005506">
    <property type="term" value="F:iron ion binding"/>
    <property type="evidence" value="ECO:0007669"/>
    <property type="project" value="InterPro"/>
</dbReference>
<dbReference type="GO" id="GO:0020037">
    <property type="term" value="F:heme binding"/>
    <property type="evidence" value="ECO:0007669"/>
    <property type="project" value="InterPro"/>
</dbReference>
<evidence type="ECO:0000256" key="6">
    <source>
        <dbReference type="ARBA" id="ARBA00023033"/>
    </source>
</evidence>
<organism evidence="8 9">
    <name type="scientific">Streptosporangium canum</name>
    <dbReference type="NCBI Taxonomy" id="324952"/>
    <lineage>
        <taxon>Bacteria</taxon>
        <taxon>Bacillati</taxon>
        <taxon>Actinomycetota</taxon>
        <taxon>Actinomycetes</taxon>
        <taxon>Streptosporangiales</taxon>
        <taxon>Streptosporangiaceae</taxon>
        <taxon>Streptosporangium</taxon>
    </lineage>
</organism>
<dbReference type="PROSITE" id="PS00086">
    <property type="entry name" value="CYTOCHROME_P450"/>
    <property type="match status" value="1"/>
</dbReference>